<sequence length="224" mass="23959">MARPPRFDTGQLLDAAVRLAASGGPGRVTMSAVAQAVGAPSGSVYHRFSGRTALLAEVWLRTVERFQESYTAVLGSHDDPHLTARAASRHVIAWSRHHADEAALLLYGAADFDRAHWSQEHTARADAGNRRTLTAVHDLGKALGATGEQARERITLALIDLPLSIVRRHLRAGAELPPYAEDLAEQCTAALLPPGTVPATPATAEPPARDTGPEEQHGDDRDPV</sequence>
<evidence type="ECO:0000256" key="3">
    <source>
        <dbReference type="SAM" id="MobiDB-lite"/>
    </source>
</evidence>
<evidence type="ECO:0000259" key="4">
    <source>
        <dbReference type="PROSITE" id="PS50977"/>
    </source>
</evidence>
<dbReference type="PRINTS" id="PR00455">
    <property type="entry name" value="HTHTETR"/>
</dbReference>
<feature type="region of interest" description="Disordered" evidence="3">
    <location>
        <begin position="192"/>
        <end position="224"/>
    </location>
</feature>
<dbReference type="Proteomes" id="UP001617351">
    <property type="component" value="Unassembled WGS sequence"/>
</dbReference>
<keyword evidence="1 2" id="KW-0238">DNA-binding</keyword>
<feature type="compositionally biased region" description="Basic and acidic residues" evidence="3">
    <location>
        <begin position="207"/>
        <end position="224"/>
    </location>
</feature>
<dbReference type="RefSeq" id="WP_402380169.1">
    <property type="nucleotide sequence ID" value="NZ_JBIUYY010000004.1"/>
</dbReference>
<dbReference type="PANTHER" id="PTHR30055">
    <property type="entry name" value="HTH-TYPE TRANSCRIPTIONAL REGULATOR RUTR"/>
    <property type="match status" value="1"/>
</dbReference>
<evidence type="ECO:0000256" key="2">
    <source>
        <dbReference type="PROSITE-ProRule" id="PRU00335"/>
    </source>
</evidence>
<reference evidence="5 6" key="1">
    <citation type="submission" date="2024-10" db="EMBL/GenBank/DDBJ databases">
        <title>The Natural Products Discovery Center: Release of the First 8490 Sequenced Strains for Exploring Actinobacteria Biosynthetic Diversity.</title>
        <authorList>
            <person name="Kalkreuter E."/>
            <person name="Kautsar S.A."/>
            <person name="Yang D."/>
            <person name="Bader C.D."/>
            <person name="Teijaro C.N."/>
            <person name="Fluegel L."/>
            <person name="Davis C.M."/>
            <person name="Simpson J.R."/>
            <person name="Lauterbach L."/>
            <person name="Steele A.D."/>
            <person name="Gui C."/>
            <person name="Meng S."/>
            <person name="Li G."/>
            <person name="Viehrig K."/>
            <person name="Ye F."/>
            <person name="Su P."/>
            <person name="Kiefer A.F."/>
            <person name="Nichols A."/>
            <person name="Cepeda A.J."/>
            <person name="Yan W."/>
            <person name="Fan B."/>
            <person name="Jiang Y."/>
            <person name="Adhikari A."/>
            <person name="Zheng C.-J."/>
            <person name="Schuster L."/>
            <person name="Cowan T.M."/>
            <person name="Smanski M.J."/>
            <person name="Chevrette M.G."/>
            <person name="De Carvalho L.P.S."/>
            <person name="Shen B."/>
        </authorList>
    </citation>
    <scope>NUCLEOTIDE SEQUENCE [LARGE SCALE GENOMIC DNA]</scope>
    <source>
        <strain evidence="5 6">NPDC087220</strain>
    </source>
</reference>
<feature type="domain" description="HTH tetR-type" evidence="4">
    <location>
        <begin position="6"/>
        <end position="66"/>
    </location>
</feature>
<dbReference type="Pfam" id="PF00440">
    <property type="entry name" value="TetR_N"/>
    <property type="match status" value="1"/>
</dbReference>
<dbReference type="SUPFAM" id="SSF46689">
    <property type="entry name" value="Homeodomain-like"/>
    <property type="match status" value="1"/>
</dbReference>
<dbReference type="InterPro" id="IPR001647">
    <property type="entry name" value="HTH_TetR"/>
</dbReference>
<proteinExistence type="predicted"/>
<dbReference type="InterPro" id="IPR050109">
    <property type="entry name" value="HTH-type_TetR-like_transc_reg"/>
</dbReference>
<organism evidence="5 6">
    <name type="scientific">Streptomyces toxytricini</name>
    <name type="common">Actinomyces toxytricini</name>
    <dbReference type="NCBI Taxonomy" id="67369"/>
    <lineage>
        <taxon>Bacteria</taxon>
        <taxon>Bacillati</taxon>
        <taxon>Actinomycetota</taxon>
        <taxon>Actinomycetes</taxon>
        <taxon>Kitasatosporales</taxon>
        <taxon>Streptomycetaceae</taxon>
        <taxon>Streptomyces</taxon>
    </lineage>
</organism>
<gene>
    <name evidence="5" type="ORF">ACIO7M_12485</name>
</gene>
<name>A0ABW8EIX2_STRT5</name>
<dbReference type="InterPro" id="IPR009057">
    <property type="entry name" value="Homeodomain-like_sf"/>
</dbReference>
<accession>A0ABW8EIX2</accession>
<dbReference type="PROSITE" id="PS50977">
    <property type="entry name" value="HTH_TETR_2"/>
    <property type="match status" value="1"/>
</dbReference>
<feature type="DNA-binding region" description="H-T-H motif" evidence="2">
    <location>
        <begin position="29"/>
        <end position="48"/>
    </location>
</feature>
<protein>
    <submittedName>
        <fullName evidence="5">TetR/AcrR family transcriptional regulator</fullName>
    </submittedName>
</protein>
<evidence type="ECO:0000256" key="1">
    <source>
        <dbReference type="ARBA" id="ARBA00023125"/>
    </source>
</evidence>
<feature type="compositionally biased region" description="Low complexity" evidence="3">
    <location>
        <begin position="192"/>
        <end position="206"/>
    </location>
</feature>
<dbReference type="PANTHER" id="PTHR30055:SF226">
    <property type="entry name" value="HTH-TYPE TRANSCRIPTIONAL REGULATOR PKSA"/>
    <property type="match status" value="1"/>
</dbReference>
<comment type="caution">
    <text evidence="5">The sequence shown here is derived from an EMBL/GenBank/DDBJ whole genome shotgun (WGS) entry which is preliminary data.</text>
</comment>
<dbReference type="Gene3D" id="1.10.357.10">
    <property type="entry name" value="Tetracycline Repressor, domain 2"/>
    <property type="match status" value="1"/>
</dbReference>
<dbReference type="EMBL" id="JBIUYY010000004">
    <property type="protein sequence ID" value="MFJ2821920.1"/>
    <property type="molecule type" value="Genomic_DNA"/>
</dbReference>
<keyword evidence="6" id="KW-1185">Reference proteome</keyword>
<evidence type="ECO:0000313" key="5">
    <source>
        <dbReference type="EMBL" id="MFJ2821920.1"/>
    </source>
</evidence>
<evidence type="ECO:0000313" key="6">
    <source>
        <dbReference type="Proteomes" id="UP001617351"/>
    </source>
</evidence>